<dbReference type="RefSeq" id="WP_398279466.1">
    <property type="nucleotide sequence ID" value="NZ_JBITLV010000003.1"/>
</dbReference>
<dbReference type="Proteomes" id="UP001612915">
    <property type="component" value="Unassembled WGS sequence"/>
</dbReference>
<comment type="subcellular location">
    <subcellularLocation>
        <location evidence="1">Cell membrane</location>
        <topology evidence="1">Multi-pass membrane protein</topology>
    </subcellularLocation>
</comment>
<comment type="caution">
    <text evidence="10">The sequence shown here is derived from an EMBL/GenBank/DDBJ whole genome shotgun (WGS) entry which is preliminary data.</text>
</comment>
<keyword evidence="11" id="KW-1185">Reference proteome</keyword>
<organism evidence="10 11">
    <name type="scientific">Spongisporangium articulatum</name>
    <dbReference type="NCBI Taxonomy" id="3362603"/>
    <lineage>
        <taxon>Bacteria</taxon>
        <taxon>Bacillati</taxon>
        <taxon>Actinomycetota</taxon>
        <taxon>Actinomycetes</taxon>
        <taxon>Kineosporiales</taxon>
        <taxon>Kineosporiaceae</taxon>
        <taxon>Spongisporangium</taxon>
    </lineage>
</organism>
<feature type="transmembrane region" description="Helical" evidence="7">
    <location>
        <begin position="722"/>
        <end position="746"/>
    </location>
</feature>
<evidence type="ECO:0000259" key="9">
    <source>
        <dbReference type="Pfam" id="PF12704"/>
    </source>
</evidence>
<feature type="transmembrane region" description="Helical" evidence="7">
    <location>
        <begin position="373"/>
        <end position="399"/>
    </location>
</feature>
<dbReference type="PANTHER" id="PTHR30287">
    <property type="entry name" value="MEMBRANE COMPONENT OF PREDICTED ABC SUPERFAMILY METABOLITE UPTAKE TRANSPORTER"/>
    <property type="match status" value="1"/>
</dbReference>
<feature type="domain" description="ABC3 transporter permease C-terminal" evidence="8">
    <location>
        <begin position="682"/>
        <end position="798"/>
    </location>
</feature>
<dbReference type="InterPro" id="IPR025857">
    <property type="entry name" value="MacB_PCD"/>
</dbReference>
<keyword evidence="3 7" id="KW-0812">Transmembrane</keyword>
<comment type="similarity">
    <text evidence="6">Belongs to the ABC-4 integral membrane protein family.</text>
</comment>
<evidence type="ECO:0000256" key="7">
    <source>
        <dbReference type="SAM" id="Phobius"/>
    </source>
</evidence>
<dbReference type="InterPro" id="IPR038766">
    <property type="entry name" value="Membrane_comp_ABC_pdt"/>
</dbReference>
<accession>A0ABW8AMF6</accession>
<proteinExistence type="inferred from homology"/>
<reference evidence="10 11" key="1">
    <citation type="submission" date="2024-10" db="EMBL/GenBank/DDBJ databases">
        <title>The Natural Products Discovery Center: Release of the First 8490 Sequenced Strains for Exploring Actinobacteria Biosynthetic Diversity.</title>
        <authorList>
            <person name="Kalkreuter E."/>
            <person name="Kautsar S.A."/>
            <person name="Yang D."/>
            <person name="Bader C.D."/>
            <person name="Teijaro C.N."/>
            <person name="Fluegel L."/>
            <person name="Davis C.M."/>
            <person name="Simpson J.R."/>
            <person name="Lauterbach L."/>
            <person name="Steele A.D."/>
            <person name="Gui C."/>
            <person name="Meng S."/>
            <person name="Li G."/>
            <person name="Viehrig K."/>
            <person name="Ye F."/>
            <person name="Su P."/>
            <person name="Kiefer A.F."/>
            <person name="Nichols A."/>
            <person name="Cepeda A.J."/>
            <person name="Yan W."/>
            <person name="Fan B."/>
            <person name="Jiang Y."/>
            <person name="Adhikari A."/>
            <person name="Zheng C.-J."/>
            <person name="Schuster L."/>
            <person name="Cowan T.M."/>
            <person name="Smanski M.J."/>
            <person name="Chevrette M.G."/>
            <person name="De Carvalho L.P.S."/>
            <person name="Shen B."/>
        </authorList>
    </citation>
    <scope>NUCLEOTIDE SEQUENCE [LARGE SCALE GENOMIC DNA]</scope>
    <source>
        <strain evidence="10 11">NPDC049639</strain>
    </source>
</reference>
<evidence type="ECO:0000313" key="11">
    <source>
        <dbReference type="Proteomes" id="UP001612915"/>
    </source>
</evidence>
<sequence>MTLAWQWLRLDARRRAAQLVLLAVLVALSTGALLTALDSARRADTAVDRLVARTLPATAVVRTNTNGEIDYWPMIRDLPSVAAVSTFPGYSGFSVDGSAQDPVQAYLPLDDDAMRTVERPVVLRGRLADPARPDEAVVTEGFVRDTGQDVGDVVTVRLFSDFQVDTGISGVHTTVRPAPDGPIVRTRVVGVVRSPWLRDETGRPGRLFPSQALAQTYERNVLGANRDGEKWGLVRLVHGDADLGAFRAQLAAAGVGFADVSPRTPVLQHLRDVTRFEAACALGLAGSVLLAAVVVVGTAVSRQTAALLDDVRLLGALGAAHRQAILVGSLGTAVAGVLGTLAGLLVAVAVSPWNSFGVAATLEPDPGPHADPLLLGVGTLLVGSAVVGWSVLSCVLSLARRPDPAGRRSVVAVAASRARLPLAVAVGVRHALEPGPGRAPVRTALAGAVVGVLGVSAAVTFGAAIDAARSAPERFGQGYQLVLALGMLGEDDEISDVAGAMQVVRADPDVTSAVDVLLAPVQLPALSSAPGADRTLTVYATAPAHMTVLRGDPATDPGQVVLGRATARRLGVDVGGRVRLSGERGTVDAVVSGVGFVPQTSYNEYDTGAWVSPEGFWRLNRAFLNREALITVRPGRDPVAVAARLRSVMAPLRSSEFLFLDTAVPIPRQLELANLRVLPIALGGFLGLLALAATAHALLVSARRRRGEFAVLRALGMTGRQVRAVAAFQAGVMWLVGLAAGLPIGVAVGRMSWRLVSDVTPLVYRAAAAPLATGLVVGGSLLLVLLPALPAGRRAARMRLADVLRAE</sequence>
<name>A0ABW8AMF6_9ACTN</name>
<evidence type="ECO:0000256" key="6">
    <source>
        <dbReference type="ARBA" id="ARBA00038076"/>
    </source>
</evidence>
<evidence type="ECO:0000256" key="1">
    <source>
        <dbReference type="ARBA" id="ARBA00004651"/>
    </source>
</evidence>
<feature type="transmembrane region" description="Helical" evidence="7">
    <location>
        <begin position="677"/>
        <end position="701"/>
    </location>
</feature>
<evidence type="ECO:0000313" key="10">
    <source>
        <dbReference type="EMBL" id="MFI7587554.1"/>
    </source>
</evidence>
<dbReference type="PANTHER" id="PTHR30287:SF1">
    <property type="entry name" value="INNER MEMBRANE PROTEIN"/>
    <property type="match status" value="1"/>
</dbReference>
<keyword evidence="5 7" id="KW-0472">Membrane</keyword>
<evidence type="ECO:0000256" key="4">
    <source>
        <dbReference type="ARBA" id="ARBA00022989"/>
    </source>
</evidence>
<keyword evidence="2" id="KW-1003">Cell membrane</keyword>
<feature type="transmembrane region" description="Helical" evidence="7">
    <location>
        <begin position="281"/>
        <end position="303"/>
    </location>
</feature>
<evidence type="ECO:0000259" key="8">
    <source>
        <dbReference type="Pfam" id="PF02687"/>
    </source>
</evidence>
<evidence type="ECO:0000256" key="2">
    <source>
        <dbReference type="ARBA" id="ARBA00022475"/>
    </source>
</evidence>
<dbReference type="EMBL" id="JBITLV010000003">
    <property type="protein sequence ID" value="MFI7587554.1"/>
    <property type="molecule type" value="Genomic_DNA"/>
</dbReference>
<gene>
    <name evidence="10" type="ORF">ACIB24_10820</name>
</gene>
<dbReference type="Pfam" id="PF12704">
    <property type="entry name" value="MacB_PCD"/>
    <property type="match status" value="1"/>
</dbReference>
<feature type="transmembrane region" description="Helical" evidence="7">
    <location>
        <begin position="766"/>
        <end position="789"/>
    </location>
</feature>
<feature type="transmembrane region" description="Helical" evidence="7">
    <location>
        <begin position="444"/>
        <end position="465"/>
    </location>
</feature>
<dbReference type="InterPro" id="IPR003838">
    <property type="entry name" value="ABC3_permease_C"/>
</dbReference>
<feature type="transmembrane region" description="Helical" evidence="7">
    <location>
        <begin position="324"/>
        <end position="353"/>
    </location>
</feature>
<keyword evidence="4 7" id="KW-1133">Transmembrane helix</keyword>
<evidence type="ECO:0000256" key="3">
    <source>
        <dbReference type="ARBA" id="ARBA00022692"/>
    </source>
</evidence>
<dbReference type="Pfam" id="PF02687">
    <property type="entry name" value="FtsX"/>
    <property type="match status" value="1"/>
</dbReference>
<evidence type="ECO:0000256" key="5">
    <source>
        <dbReference type="ARBA" id="ARBA00023136"/>
    </source>
</evidence>
<protein>
    <submittedName>
        <fullName evidence="10">ABC transporter permease</fullName>
    </submittedName>
</protein>
<feature type="domain" description="MacB-like periplasmic core" evidence="9">
    <location>
        <begin position="452"/>
        <end position="647"/>
    </location>
</feature>